<dbReference type="InterPro" id="IPR019448">
    <property type="entry name" value="NT-C2"/>
</dbReference>
<accession>A0ABQ9LKA3</accession>
<sequence length="2201" mass="249931">MSRITKWKLEKTKLKVVFRLQFHATHIPQSGWDKIFISFIPTDSGKATAKTTKANVRNGTCKWADPIYETTRLLQDIKTKQYDEKLYKLVMAMGSSRSSILGEAIINLADYADALNPSVIALPLHGCDSGTILHVTVQLLTSKTGFREFEQQREIRERGLQTDQNSPDESSGPKVSSSEVSEQIDKVNKRVRFKEKSKDLASVEEEVGPNEECADSAVGFDGSSNTAESLYAEKHETSSTHEIDSLRSIVSGDLAGFSLGQSPQLEKGDPSDHRFSVQGTNDWVHGWSSDYSVDGDLAAAYEENSRLRGSLEVAQSSIHELKLEVSSLQSHADDIGHEAQKFAKQLAAEIVSGEELVKEVSVLKSECSKLKGDLEQLKISKLCPPFSSRGASEPEQDHIFQDLQLRWLKGLLDMEDKIRELQNKTCFGYDKKDFIFVHSGMETLLGILNNLKQASGLAVSSLNLKPSEEVSMEEIKEMSSHKNGQFATGTGFDVDLYQPELGMLHCLNIPGLISHEADAVDTINAMKSKIFELLRELDESKAEWESLAKKMDQMECYYEALVRELEENQSQMLHELQSLRNEHSTCLYTVSSAKAEMESTCQDLNNQILRLAEDKHDIDSLNKELERRAVTAEAALKRARLNYSIAVDQLQKDLELLSFQVLSMYETNENLIRQAFVYSSQESVQGFDSGEYGAKLLQFQNQSDGLRKQQLGGDSLLDDLKRSLHLREGLYQKVEEEVCEMHFVNIYLDVLSRALQETLLCSNEDVKLMNEEVNELKQQLVLSAESKALLMQKLQTAMDDVHFLNEYKANCIAKCDDITQQKQCLEVSLQNVTHDNHHLVQKITQLEAQVIQYRGFESKYEACSSENADLACLLEKKTLENGILQRENFSLQDELKTIKTEFDELASQKQNLQNFVNFMQCKLQNLLASNDNKNITGLPPLSESDNPDLLSRDLIGVVMQLEELQHNACERILQLVEEKKCLMHERDVAQLSTIAAESEITMLKQKFEHEIMKMVDKLDVSNALLQKLQLYIDTFANRLEVSSKIEERFTEQHNELFSDLDRLEVGLEELTSKNRDLAHEILVLETVTATELTKENHALTASLQDKNEECIKLASELKILKESLQSLYDENQALMASSRDKTEESVWLASGLSNIGNNLQSLIDENQALSISSLDKAAEAANLDENQALMMPSLDKTEESVKLALELGSLKQSLQSLHNEKKTWIASMEESARLATELNHLKESLQSLHHENQALVASSQDKTEESAKLALELSCLKESLRCLNDEKQTLITSLQNKIEESANLALELNHFKEALKSLDDEKQALMATLQDKTEETSKLASELNSLKESLQTLHDENEVLVAYSLGKSEESAKIESELNSLKECLQSLHNENQALMLSSRDKTNECVQLASELNRLGESLQSIHDQLEEERSLRESLEGKITDQTSKLNEKEFQLLHLKKLVSDLELDKLRVCNLLSHYDDSLKSTREECSSLAGLESELSEMHELLIAADVKLIFTKTQCEWRAGELVLLLSTSDRHLAELQKKHIDVETTLNRCLASEAQYIEENANLLTSLNSIRSAIEAYINENRLLLEANRVTAAELEEYKYRDQNVGLRDFEDKSQHCLEVERLKHALLSSEEEIDSLMFSKEELEVKVLVLKAKLDEQQDQIISMEGYSDELMMLRKQCNELTRRLTEQILKTEEFRNLSVHLKELKDKADAECIQARAKREPEALPVAMQESLRIAFIKEQYETRLQELKQQLSISRKHSEEMLWKLQDAIDEIENRKKSEACHLKKNEELGMKILELEAELQSLLSDKHERMNAYDLMKAEMECSLISLECCKEEKQKLQACLQECNQEKSKIAVELAQMKELMENSKLAMNIQEERNDGFCKVDCMSSDESVFRNVYHENPIADASIFGRRSVDAAPTYGPTRDASLKCFKQDSSRNFEEAECSSPASINTVDQANTLINMQLDQDVLVSSGVNGIQSPIFLNQDKLLHSDMKHLALINEHFRAKSLKSSMDHLSNELERMKNENSLLQDDHDFHQKFPTIRREFMQLQKANEELGSMFPLFNEFPGRGNALERVLALEIELAEALQGKKRSSIHFQSSFLKQHSDEEAVFKSFRDINELIKDMLELKGRYTAVETELKEMHDRYSQLSLQFAEVEGERQKLLMTLKNVRASNKAVHLNRSSSASIGDHSL</sequence>
<dbReference type="PANTHER" id="PTHR34452:SF1">
    <property type="entry name" value="SPORULATION-SPECIFIC PROTEIN"/>
    <property type="match status" value="1"/>
</dbReference>
<comment type="caution">
    <text evidence="4">The sequence shown here is derived from an EMBL/GenBank/DDBJ whole genome shotgun (WGS) entry which is preliminary data.</text>
</comment>
<feature type="coiled-coil region" evidence="1">
    <location>
        <begin position="1747"/>
        <end position="1886"/>
    </location>
</feature>
<evidence type="ECO:0000256" key="1">
    <source>
        <dbReference type="SAM" id="Coils"/>
    </source>
</evidence>
<evidence type="ECO:0000259" key="3">
    <source>
        <dbReference type="PROSITE" id="PS51840"/>
    </source>
</evidence>
<feature type="region of interest" description="Disordered" evidence="2">
    <location>
        <begin position="198"/>
        <end position="221"/>
    </location>
</feature>
<protein>
    <recommendedName>
        <fullName evidence="3">C2 NT-type domain-containing protein</fullName>
    </recommendedName>
</protein>
<evidence type="ECO:0000313" key="5">
    <source>
        <dbReference type="Proteomes" id="UP001174677"/>
    </source>
</evidence>
<keyword evidence="5" id="KW-1185">Reference proteome</keyword>
<dbReference type="EMBL" id="JARPOI010000012">
    <property type="protein sequence ID" value="KAJ9167063.1"/>
    <property type="molecule type" value="Genomic_DNA"/>
</dbReference>
<feature type="coiled-coil region" evidence="1">
    <location>
        <begin position="1301"/>
        <end position="1440"/>
    </location>
</feature>
<evidence type="ECO:0000313" key="4">
    <source>
        <dbReference type="EMBL" id="KAJ9167063.1"/>
    </source>
</evidence>
<feature type="domain" description="C2 NT-type" evidence="3">
    <location>
        <begin position="6"/>
        <end position="141"/>
    </location>
</feature>
<feature type="region of interest" description="Disordered" evidence="2">
    <location>
        <begin position="157"/>
        <end position="183"/>
    </location>
</feature>
<feature type="coiled-coil region" evidence="1">
    <location>
        <begin position="1648"/>
        <end position="1692"/>
    </location>
</feature>
<feature type="coiled-coil region" evidence="1">
    <location>
        <begin position="1060"/>
        <end position="1137"/>
    </location>
</feature>
<name>A0ABQ9LKA3_HEVBR</name>
<feature type="coiled-coil region" evidence="1">
    <location>
        <begin position="523"/>
        <end position="642"/>
    </location>
</feature>
<evidence type="ECO:0000256" key="2">
    <source>
        <dbReference type="SAM" id="MobiDB-lite"/>
    </source>
</evidence>
<dbReference type="PROSITE" id="PS51840">
    <property type="entry name" value="C2_NT"/>
    <property type="match status" value="1"/>
</dbReference>
<dbReference type="PANTHER" id="PTHR34452">
    <property type="entry name" value="MYOSIN HEAVY CHAIN-RELATED PROTEIN"/>
    <property type="match status" value="1"/>
</dbReference>
<keyword evidence="1" id="KW-0175">Coiled coil</keyword>
<reference evidence="4 5" key="1">
    <citation type="journal article" date="2023" name="Plant Biotechnol. J.">
        <title>Chromosome-level wild Hevea brasiliensis genome provides new tools for genomic-assisted breeding and valuable loci to elevate rubber yield.</title>
        <authorList>
            <person name="Cheng H."/>
            <person name="Song X."/>
            <person name="Hu Y."/>
            <person name="Wu T."/>
            <person name="Yang Q."/>
            <person name="An Z."/>
            <person name="Feng S."/>
            <person name="Deng Z."/>
            <person name="Wu W."/>
            <person name="Zeng X."/>
            <person name="Tu M."/>
            <person name="Wang X."/>
            <person name="Huang H."/>
        </authorList>
    </citation>
    <scope>NUCLEOTIDE SEQUENCE [LARGE SCALE GENOMIC DNA]</scope>
    <source>
        <strain evidence="4">MT/VB/25A 57/8</strain>
    </source>
</reference>
<gene>
    <name evidence="4" type="ORF">P3X46_021742</name>
</gene>
<feature type="compositionally biased region" description="Acidic residues" evidence="2">
    <location>
        <begin position="202"/>
        <end position="214"/>
    </location>
</feature>
<feature type="coiled-coil region" evidence="1">
    <location>
        <begin position="2014"/>
        <end position="2041"/>
    </location>
</feature>
<dbReference type="Pfam" id="PF10358">
    <property type="entry name" value="NT-C2"/>
    <property type="match status" value="1"/>
</dbReference>
<feature type="compositionally biased region" description="Low complexity" evidence="2">
    <location>
        <begin position="167"/>
        <end position="181"/>
    </location>
</feature>
<proteinExistence type="predicted"/>
<dbReference type="Proteomes" id="UP001174677">
    <property type="component" value="Chromosome 12"/>
</dbReference>
<organism evidence="4 5">
    <name type="scientific">Hevea brasiliensis</name>
    <name type="common">Para rubber tree</name>
    <name type="synonym">Siphonia brasiliensis</name>
    <dbReference type="NCBI Taxonomy" id="3981"/>
    <lineage>
        <taxon>Eukaryota</taxon>
        <taxon>Viridiplantae</taxon>
        <taxon>Streptophyta</taxon>
        <taxon>Embryophyta</taxon>
        <taxon>Tracheophyta</taxon>
        <taxon>Spermatophyta</taxon>
        <taxon>Magnoliopsida</taxon>
        <taxon>eudicotyledons</taxon>
        <taxon>Gunneridae</taxon>
        <taxon>Pentapetalae</taxon>
        <taxon>rosids</taxon>
        <taxon>fabids</taxon>
        <taxon>Malpighiales</taxon>
        <taxon>Euphorbiaceae</taxon>
        <taxon>Crotonoideae</taxon>
        <taxon>Micrandreae</taxon>
        <taxon>Hevea</taxon>
    </lineage>
</organism>